<dbReference type="Pfam" id="PF11085">
    <property type="entry name" value="YqhR"/>
    <property type="match status" value="1"/>
</dbReference>
<sequence length="174" mass="19979">MQSDHSKLKRYTSHPKKRQEHRTNSFWFCVKTGFFAGLIWGLLRWLLHAMQFTKVLPAFMADPFFRLAFLKTGWGNVVGIGCFIIFSIIAALLYKLLLGRFSGPRAGIGYGMIWWVILFAWIGPIMAITKPIYKLDWDSIVTELAVFTVWGLFIGYTIAFEFTDEVSREPIGAN</sequence>
<keyword evidence="2" id="KW-1185">Reference proteome</keyword>
<accession>A0A3G9IQJ1</accession>
<dbReference type="KEGG" id="pbk:Back11_24750"/>
<name>A0A3G9IQJ1_9BACL</name>
<organism evidence="1 2">
    <name type="scientific">Paenibacillus baekrokdamisoli</name>
    <dbReference type="NCBI Taxonomy" id="1712516"/>
    <lineage>
        <taxon>Bacteria</taxon>
        <taxon>Bacillati</taxon>
        <taxon>Bacillota</taxon>
        <taxon>Bacilli</taxon>
        <taxon>Bacillales</taxon>
        <taxon>Paenibacillaceae</taxon>
        <taxon>Paenibacillus</taxon>
    </lineage>
</organism>
<dbReference type="RefSeq" id="WP_125657133.1">
    <property type="nucleotide sequence ID" value="NZ_AP019308.1"/>
</dbReference>
<dbReference type="Proteomes" id="UP000275368">
    <property type="component" value="Chromosome"/>
</dbReference>
<proteinExistence type="predicted"/>
<protein>
    <submittedName>
        <fullName evidence="1">Uncharacterized protein</fullName>
    </submittedName>
</protein>
<evidence type="ECO:0000313" key="1">
    <source>
        <dbReference type="EMBL" id="BBH21130.1"/>
    </source>
</evidence>
<dbReference type="InterPro" id="IPR024563">
    <property type="entry name" value="YqhR"/>
</dbReference>
<dbReference type="OrthoDB" id="2691442at2"/>
<dbReference type="EMBL" id="AP019308">
    <property type="protein sequence ID" value="BBH21130.1"/>
    <property type="molecule type" value="Genomic_DNA"/>
</dbReference>
<reference evidence="1 2" key="1">
    <citation type="submission" date="2018-11" db="EMBL/GenBank/DDBJ databases">
        <title>Complete genome sequence of Paenibacillus baekrokdamisoli strain KCTC 33723.</title>
        <authorList>
            <person name="Kang S.W."/>
            <person name="Lee K.C."/>
            <person name="Kim K.K."/>
            <person name="Kim J.S."/>
            <person name="Kim D.S."/>
            <person name="Ko S.H."/>
            <person name="Yang S.H."/>
            <person name="Lee J.S."/>
        </authorList>
    </citation>
    <scope>NUCLEOTIDE SEQUENCE [LARGE SCALE GENOMIC DNA]</scope>
    <source>
        <strain evidence="1 2">KCTC 33723</strain>
    </source>
</reference>
<gene>
    <name evidence="1" type="ORF">Back11_24750</name>
</gene>
<dbReference type="AlphaFoldDB" id="A0A3G9IQJ1"/>
<evidence type="ECO:0000313" key="2">
    <source>
        <dbReference type="Proteomes" id="UP000275368"/>
    </source>
</evidence>